<name>A0A450W178_9GAMM</name>
<accession>A0A450W178</accession>
<proteinExistence type="predicted"/>
<protein>
    <submittedName>
        <fullName evidence="1">Uncharacterized protein</fullName>
    </submittedName>
</protein>
<sequence length="83" mass="9661">MEKTAYLFRVFRGVRLRLWFRATGWPNHLGYTFLTMKQQPQFEAVGWIATRIHREEEMVDAHSDPPYGPELGLLFHGNGSLLA</sequence>
<reference evidence="1" key="1">
    <citation type="submission" date="2019-02" db="EMBL/GenBank/DDBJ databases">
        <authorList>
            <person name="Gruber-Vodicka R. H."/>
            <person name="Seah K. B. B."/>
        </authorList>
    </citation>
    <scope>NUCLEOTIDE SEQUENCE</scope>
    <source>
        <strain evidence="1">BECK_S313</strain>
    </source>
</reference>
<evidence type="ECO:0000313" key="1">
    <source>
        <dbReference type="EMBL" id="VFK10814.1"/>
    </source>
</evidence>
<dbReference type="AlphaFoldDB" id="A0A450W178"/>
<dbReference type="EMBL" id="CAADFK010000016">
    <property type="protein sequence ID" value="VFK10814.1"/>
    <property type="molecule type" value="Genomic_DNA"/>
</dbReference>
<gene>
    <name evidence="1" type="ORF">BECKLPF1236B_GA0070989_101622</name>
</gene>
<organism evidence="1">
    <name type="scientific">Candidatus Kentrum sp. LPFa</name>
    <dbReference type="NCBI Taxonomy" id="2126335"/>
    <lineage>
        <taxon>Bacteria</taxon>
        <taxon>Pseudomonadati</taxon>
        <taxon>Pseudomonadota</taxon>
        <taxon>Gammaproteobacteria</taxon>
        <taxon>Candidatus Kentrum</taxon>
    </lineage>
</organism>